<protein>
    <submittedName>
        <fullName evidence="2">Uncharacterized protein</fullName>
    </submittedName>
</protein>
<feature type="region of interest" description="Disordered" evidence="1">
    <location>
        <begin position="35"/>
        <end position="78"/>
    </location>
</feature>
<feature type="region of interest" description="Disordered" evidence="1">
    <location>
        <begin position="104"/>
        <end position="123"/>
    </location>
</feature>
<name>A0A395NGJ3_TRIAR</name>
<reference evidence="2 3" key="1">
    <citation type="journal article" date="2018" name="PLoS Pathog.">
        <title>Evolution of structural diversity of trichothecenes, a family of toxins produced by plant pathogenic and entomopathogenic fungi.</title>
        <authorList>
            <person name="Proctor R.H."/>
            <person name="McCormick S.P."/>
            <person name="Kim H.S."/>
            <person name="Cardoza R.E."/>
            <person name="Stanley A.M."/>
            <person name="Lindo L."/>
            <person name="Kelly A."/>
            <person name="Brown D.W."/>
            <person name="Lee T."/>
            <person name="Vaughan M.M."/>
            <person name="Alexander N.J."/>
            <person name="Busman M."/>
            <person name="Gutierrez S."/>
        </authorList>
    </citation>
    <scope>NUCLEOTIDE SEQUENCE [LARGE SCALE GENOMIC DNA]</scope>
    <source>
        <strain evidence="2 3">IBT 40837</strain>
    </source>
</reference>
<comment type="caution">
    <text evidence="2">The sequence shown here is derived from an EMBL/GenBank/DDBJ whole genome shotgun (WGS) entry which is preliminary data.</text>
</comment>
<accession>A0A395NGJ3</accession>
<keyword evidence="3" id="KW-1185">Reference proteome</keyword>
<dbReference type="AlphaFoldDB" id="A0A395NGJ3"/>
<feature type="compositionally biased region" description="Acidic residues" evidence="1">
    <location>
        <begin position="61"/>
        <end position="70"/>
    </location>
</feature>
<evidence type="ECO:0000256" key="1">
    <source>
        <dbReference type="SAM" id="MobiDB-lite"/>
    </source>
</evidence>
<dbReference type="Proteomes" id="UP000266272">
    <property type="component" value="Unassembled WGS sequence"/>
</dbReference>
<proteinExistence type="predicted"/>
<feature type="region of interest" description="Disordered" evidence="1">
    <location>
        <begin position="163"/>
        <end position="195"/>
    </location>
</feature>
<dbReference type="EMBL" id="PXOA01000457">
    <property type="protein sequence ID" value="RFU75232.1"/>
    <property type="molecule type" value="Genomic_DNA"/>
</dbReference>
<evidence type="ECO:0000313" key="3">
    <source>
        <dbReference type="Proteomes" id="UP000266272"/>
    </source>
</evidence>
<evidence type="ECO:0000313" key="2">
    <source>
        <dbReference type="EMBL" id="RFU75232.1"/>
    </source>
</evidence>
<organism evidence="2 3">
    <name type="scientific">Trichoderma arundinaceum</name>
    <dbReference type="NCBI Taxonomy" id="490622"/>
    <lineage>
        <taxon>Eukaryota</taxon>
        <taxon>Fungi</taxon>
        <taxon>Dikarya</taxon>
        <taxon>Ascomycota</taxon>
        <taxon>Pezizomycotina</taxon>
        <taxon>Sordariomycetes</taxon>
        <taxon>Hypocreomycetidae</taxon>
        <taxon>Hypocreales</taxon>
        <taxon>Hypocreaceae</taxon>
        <taxon>Trichoderma</taxon>
    </lineage>
</organism>
<sequence>MADNTQNASGDRSSGISSGIIEEAIAISQEDRELMLQSGHSATSERKARKAKKEKIKELESDMEMGAESEGELKSTIRSSGISSGIIEEAIAISEEDRELMLLSGHSATSERKARKAKKEKIKELKSDIEMGAESEGELKSTIRSSGISSGIIEEAIAISEEDRELMLQSGHSATSERKARKAKKEKQESTGNEQ</sequence>
<gene>
    <name evidence="2" type="ORF">TARUN_7009</name>
</gene>